<dbReference type="EMBL" id="JARBJD010000026">
    <property type="protein sequence ID" value="KAK2959962.1"/>
    <property type="molecule type" value="Genomic_DNA"/>
</dbReference>
<proteinExistence type="predicted"/>
<evidence type="ECO:0000313" key="2">
    <source>
        <dbReference type="EMBL" id="KAK2959962.1"/>
    </source>
</evidence>
<dbReference type="Proteomes" id="UP001281761">
    <property type="component" value="Unassembled WGS sequence"/>
</dbReference>
<protein>
    <submittedName>
        <fullName evidence="2">Uncharacterized protein</fullName>
    </submittedName>
</protein>
<feature type="compositionally biased region" description="Polar residues" evidence="1">
    <location>
        <begin position="14"/>
        <end position="23"/>
    </location>
</feature>
<organism evidence="2 3">
    <name type="scientific">Blattamonas nauphoetae</name>
    <dbReference type="NCBI Taxonomy" id="2049346"/>
    <lineage>
        <taxon>Eukaryota</taxon>
        <taxon>Metamonada</taxon>
        <taxon>Preaxostyla</taxon>
        <taxon>Oxymonadida</taxon>
        <taxon>Blattamonas</taxon>
    </lineage>
</organism>
<evidence type="ECO:0000313" key="3">
    <source>
        <dbReference type="Proteomes" id="UP001281761"/>
    </source>
</evidence>
<sequence>MEGSRFQKTRRMIPSSSSEGDGLLQVSTAQTTTQISDSVFESCGVVVGTGPITRSALQITLNSSSSASRSLVISSCLFLDSHPSSSLSASLHIRLLTGHTTIVLKDSWFEKTTSTHAWMRFESGIACLDWTRRMLESSSPTLNGALVEYSDGLPIVVRRRGVFSNCRLVVVKQA</sequence>
<keyword evidence="3" id="KW-1185">Reference proteome</keyword>
<feature type="region of interest" description="Disordered" evidence="1">
    <location>
        <begin position="1"/>
        <end position="23"/>
    </location>
</feature>
<gene>
    <name evidence="2" type="ORF">BLNAU_5159</name>
</gene>
<comment type="caution">
    <text evidence="2">The sequence shown here is derived from an EMBL/GenBank/DDBJ whole genome shotgun (WGS) entry which is preliminary data.</text>
</comment>
<reference evidence="2 3" key="1">
    <citation type="journal article" date="2022" name="bioRxiv">
        <title>Genomics of Preaxostyla Flagellates Illuminates Evolutionary Transitions and the Path Towards Mitochondrial Loss.</title>
        <authorList>
            <person name="Novak L.V.F."/>
            <person name="Treitli S.C."/>
            <person name="Pyrih J."/>
            <person name="Halakuc P."/>
            <person name="Pipaliya S.V."/>
            <person name="Vacek V."/>
            <person name="Brzon O."/>
            <person name="Soukal P."/>
            <person name="Eme L."/>
            <person name="Dacks J.B."/>
            <person name="Karnkowska A."/>
            <person name="Elias M."/>
            <person name="Hampl V."/>
        </authorList>
    </citation>
    <scope>NUCLEOTIDE SEQUENCE [LARGE SCALE GENOMIC DNA]</scope>
    <source>
        <strain evidence="2">NAU3</strain>
        <tissue evidence="2">Gut</tissue>
    </source>
</reference>
<accession>A0ABQ9Y898</accession>
<evidence type="ECO:0000256" key="1">
    <source>
        <dbReference type="SAM" id="MobiDB-lite"/>
    </source>
</evidence>
<name>A0ABQ9Y898_9EUKA</name>